<name>A0A0K0HHB7_SALBC</name>
<keyword evidence="1" id="KW-0472">Membrane</keyword>
<proteinExistence type="predicted"/>
<protein>
    <submittedName>
        <fullName evidence="2">Putative inner membrane protein</fullName>
    </submittedName>
</protein>
<evidence type="ECO:0000313" key="3">
    <source>
        <dbReference type="Proteomes" id="UP000000289"/>
    </source>
</evidence>
<keyword evidence="1" id="KW-0812">Transmembrane</keyword>
<dbReference type="KEGG" id="sbg:SBG_3757"/>
<feature type="transmembrane region" description="Helical" evidence="1">
    <location>
        <begin position="78"/>
        <end position="102"/>
    </location>
</feature>
<feature type="transmembrane region" description="Helical" evidence="1">
    <location>
        <begin position="36"/>
        <end position="57"/>
    </location>
</feature>
<organism evidence="2 3">
    <name type="scientific">Salmonella bongori (strain ATCC 43975 / DSM 13772 / NCTC 12419)</name>
    <dbReference type="NCBI Taxonomy" id="218493"/>
    <lineage>
        <taxon>Bacteria</taxon>
        <taxon>Pseudomonadati</taxon>
        <taxon>Pseudomonadota</taxon>
        <taxon>Gammaproteobacteria</taxon>
        <taxon>Enterobacterales</taxon>
        <taxon>Enterobacteriaceae</taxon>
        <taxon>Salmonella</taxon>
    </lineage>
</organism>
<gene>
    <name evidence="2" type="ordered locus">SBG_3757</name>
</gene>
<dbReference type="EMBL" id="FR877557">
    <property type="protein sequence ID" value="CCC32803.1"/>
    <property type="molecule type" value="Genomic_DNA"/>
</dbReference>
<sequence length="335" mass="37052">MHFLGLIFYILTAACYLLFPAIKNMVNQAAFLAPQITYACGVLFVLPLFLFLTHWIFRLKARRYYALLATQTKLAASVAVSLGLIGTFMGLTDMVSAIAGSLGGEGDLAAKMGAMISSISSALTAMSFAFLTSILGVAVSVLLLVSLNFWEFYYETENHADNESGKKPSEDELHALLNRVMLLEEINTNIATKLVCIPDNTNLTELLVVNSNVMAESLQQINTAISHLQTIAKTSAELNDKAFSSINTSLMDVNQSNMLINERITSGNEQLMELNVGINTLVSLMKKNAEFIEKMESMKADQLKVISDRQEAHFHEQYKFKKKLQQVVEVLTNES</sequence>
<feature type="transmembrane region" description="Helical" evidence="1">
    <location>
        <begin position="122"/>
        <end position="145"/>
    </location>
</feature>
<keyword evidence="1" id="KW-1133">Transmembrane helix</keyword>
<evidence type="ECO:0000313" key="2">
    <source>
        <dbReference type="EMBL" id="CCC32803.1"/>
    </source>
</evidence>
<reference evidence="2 3" key="1">
    <citation type="journal article" date="2011" name="PLoS Pathog.">
        <title>Salmonella bongori provides insights into the evolution of the Salmonellae.</title>
        <authorList>
            <person name="Fookes M."/>
            <person name="Schroeder G.N."/>
            <person name="Langridge G.C."/>
            <person name="Blondel C.J."/>
            <person name="Mammina C."/>
            <person name="Connor T.R."/>
            <person name="Seth-Smith H."/>
            <person name="Vernikos G.S."/>
            <person name="Robinson K.S."/>
            <person name="Sanders M."/>
            <person name="Petty N.K."/>
            <person name="Kingsley R.A."/>
            <person name="Baumler A.J."/>
            <person name="Nuccio S.P."/>
            <person name="Contreras I."/>
            <person name="Santiviago C.A."/>
            <person name="Maskell D."/>
            <person name="Barrow P."/>
            <person name="Humphrey T."/>
            <person name="Nastasi A."/>
            <person name="Roberts M."/>
            <person name="Frankel G."/>
            <person name="Parkhill J."/>
            <person name="Dougan G."/>
            <person name="Thomson N.R."/>
        </authorList>
    </citation>
    <scope>NUCLEOTIDE SEQUENCE [LARGE SCALE GENOMIC DNA]</scope>
    <source>
        <strain evidence="3">ATCC 43975 / DSM 13772 / NCTC 12419</strain>
    </source>
</reference>
<dbReference type="Proteomes" id="UP000000289">
    <property type="component" value="Chromosome"/>
</dbReference>
<dbReference type="AlphaFoldDB" id="A0A0K0HHB7"/>
<dbReference type="eggNOG" id="ENOG5034ADS">
    <property type="taxonomic scope" value="Bacteria"/>
</dbReference>
<evidence type="ECO:0000256" key="1">
    <source>
        <dbReference type="SAM" id="Phobius"/>
    </source>
</evidence>
<accession>A0A0K0HHB7</accession>